<reference evidence="1" key="4">
    <citation type="submission" date="2024-05" db="EMBL/GenBank/DDBJ databases">
        <authorList>
            <person name="Sun Q."/>
            <person name="Zhou Y."/>
        </authorList>
    </citation>
    <scope>NUCLEOTIDE SEQUENCE</scope>
    <source>
        <strain evidence="1">CGMCC 1.15931</strain>
    </source>
</reference>
<reference evidence="1" key="1">
    <citation type="journal article" date="2014" name="Int. J. Syst. Evol. Microbiol.">
        <title>Complete genome of a new Firmicutes species belonging to the dominant human colonic microbiota ('Ruminococcus bicirculans') reveals two chromosomes and a selective capacity to utilize plant glucans.</title>
        <authorList>
            <consortium name="NISC Comparative Sequencing Program"/>
            <person name="Wegmann U."/>
            <person name="Louis P."/>
            <person name="Goesmann A."/>
            <person name="Henrissat B."/>
            <person name="Duncan S.H."/>
            <person name="Flint H.J."/>
        </authorList>
    </citation>
    <scope>NUCLEOTIDE SEQUENCE</scope>
    <source>
        <strain evidence="1">CGMCC 1.15931</strain>
    </source>
</reference>
<evidence type="ECO:0000313" key="4">
    <source>
        <dbReference type="Proteomes" id="UP000622638"/>
    </source>
</evidence>
<dbReference type="AlphaFoldDB" id="A0A6I3T0F8"/>
<comment type="caution">
    <text evidence="2">The sequence shown here is derived from an EMBL/GenBank/DDBJ whole genome shotgun (WGS) entry which is preliminary data.</text>
</comment>
<evidence type="ECO:0000313" key="1">
    <source>
        <dbReference type="EMBL" id="GGB91602.1"/>
    </source>
</evidence>
<name>A0A6I3T0F8_9BURK</name>
<organism evidence="2 3">
    <name type="scientific">Pseudoduganella buxea</name>
    <dbReference type="NCBI Taxonomy" id="1949069"/>
    <lineage>
        <taxon>Bacteria</taxon>
        <taxon>Pseudomonadati</taxon>
        <taxon>Pseudomonadota</taxon>
        <taxon>Betaproteobacteria</taxon>
        <taxon>Burkholderiales</taxon>
        <taxon>Oxalobacteraceae</taxon>
        <taxon>Telluria group</taxon>
        <taxon>Pseudoduganella</taxon>
    </lineage>
</organism>
<dbReference type="RefSeq" id="WP_155472326.1">
    <property type="nucleotide sequence ID" value="NZ_BMKG01000003.1"/>
</dbReference>
<dbReference type="OrthoDB" id="8686017at2"/>
<dbReference type="EMBL" id="WNKZ01000069">
    <property type="protein sequence ID" value="MTV55048.1"/>
    <property type="molecule type" value="Genomic_DNA"/>
</dbReference>
<dbReference type="EMBL" id="BMKG01000003">
    <property type="protein sequence ID" value="GGB91602.1"/>
    <property type="molecule type" value="Genomic_DNA"/>
</dbReference>
<keyword evidence="4" id="KW-1185">Reference proteome</keyword>
<gene>
    <name evidence="1" type="ORF">GCM10011572_12070</name>
    <name evidence="2" type="ORF">GM672_20155</name>
</gene>
<sequence length="167" mass="17905">MNFRFPKLVICCVVAAMCACSPKFDWRDYRGSKAPYAVLFPGKPATHTRPVNLDGQNADMTMAAVDIDGTLFAVGSAELPDPDKAQLAVQAMKKAMVRNIGATDAVEATRDGAFTVEAKGSRNGQPMALNGRFMVRGTRVYQVVVVGPANGVGKEDVTTFLQSFTPD</sequence>
<reference evidence="2 3" key="3">
    <citation type="submission" date="2019-11" db="EMBL/GenBank/DDBJ databases">
        <title>Type strains purchased from KCTC, JCM and DSMZ.</title>
        <authorList>
            <person name="Lu H."/>
        </authorList>
    </citation>
    <scope>NUCLEOTIDE SEQUENCE [LARGE SCALE GENOMIC DNA]</scope>
    <source>
        <strain evidence="2 3">KCTC 52429</strain>
    </source>
</reference>
<protein>
    <recommendedName>
        <fullName evidence="5">DUF1795 domain-containing protein</fullName>
    </recommendedName>
</protein>
<evidence type="ECO:0000313" key="3">
    <source>
        <dbReference type="Proteomes" id="UP000430634"/>
    </source>
</evidence>
<dbReference type="Proteomes" id="UP000622638">
    <property type="component" value="Unassembled WGS sequence"/>
</dbReference>
<proteinExistence type="predicted"/>
<accession>A0A6I3T0F8</accession>
<dbReference type="Proteomes" id="UP000430634">
    <property type="component" value="Unassembled WGS sequence"/>
</dbReference>
<dbReference type="PROSITE" id="PS51257">
    <property type="entry name" value="PROKAR_LIPOPROTEIN"/>
    <property type="match status" value="1"/>
</dbReference>
<evidence type="ECO:0008006" key="5">
    <source>
        <dbReference type="Google" id="ProtNLM"/>
    </source>
</evidence>
<reference evidence="4" key="2">
    <citation type="journal article" date="2019" name="Int. J. Syst. Evol. Microbiol.">
        <title>The Global Catalogue of Microorganisms (GCM) 10K type strain sequencing project: providing services to taxonomists for standard genome sequencing and annotation.</title>
        <authorList>
            <consortium name="The Broad Institute Genomics Platform"/>
            <consortium name="The Broad Institute Genome Sequencing Center for Infectious Disease"/>
            <person name="Wu L."/>
            <person name="Ma J."/>
        </authorList>
    </citation>
    <scope>NUCLEOTIDE SEQUENCE [LARGE SCALE GENOMIC DNA]</scope>
    <source>
        <strain evidence="4">CGMCC 1.15931</strain>
    </source>
</reference>
<evidence type="ECO:0000313" key="2">
    <source>
        <dbReference type="EMBL" id="MTV55048.1"/>
    </source>
</evidence>